<feature type="non-terminal residue" evidence="1">
    <location>
        <position position="188"/>
    </location>
</feature>
<evidence type="ECO:0000313" key="2">
    <source>
        <dbReference type="Proteomes" id="UP001168972"/>
    </source>
</evidence>
<reference evidence="1" key="1">
    <citation type="journal article" date="2023" name="bioRxiv">
        <title>Scaffold-level genome assemblies of two parasitoid biocontrol wasps reveal the parthenogenesis mechanism and an associated novel virus.</title>
        <authorList>
            <person name="Inwood S."/>
            <person name="Skelly J."/>
            <person name="Guhlin J."/>
            <person name="Harrop T."/>
            <person name="Goldson S."/>
            <person name="Dearden P."/>
        </authorList>
    </citation>
    <scope>NUCLEOTIDE SEQUENCE</scope>
    <source>
        <strain evidence="1">Lincoln</strain>
        <tissue evidence="1">Whole body</tissue>
    </source>
</reference>
<name>A0AA39C520_MICHY</name>
<dbReference type="Proteomes" id="UP001168972">
    <property type="component" value="Unassembled WGS sequence"/>
</dbReference>
<proteinExistence type="predicted"/>
<dbReference type="AlphaFoldDB" id="A0AA39C520"/>
<sequence length="188" mass="21887">MRQVDSTTFSRVVKIKIIFVFCYTARCIRKISKYHNKKQALVISSPQETNADVDPHSFHYDEFTKSDETMESPTAMNTNKILERCIRKYNDCVNNKDNEIPDESFSRQIINILLSRAGLKENDDGHIGNVVIEISTLQLEKLKEFADGKATIRDTYFIIPKIFKKNSEYVYSDIFSFFKHLCIEAIMH</sequence>
<comment type="caution">
    <text evidence="1">The sequence shown here is derived from an EMBL/GenBank/DDBJ whole genome shotgun (WGS) entry which is preliminary data.</text>
</comment>
<accession>A0AA39C520</accession>
<keyword evidence="2" id="KW-1185">Reference proteome</keyword>
<organism evidence="1 2">
    <name type="scientific">Microctonus hyperodae</name>
    <name type="common">Parasitoid wasp</name>
    <dbReference type="NCBI Taxonomy" id="165561"/>
    <lineage>
        <taxon>Eukaryota</taxon>
        <taxon>Metazoa</taxon>
        <taxon>Ecdysozoa</taxon>
        <taxon>Arthropoda</taxon>
        <taxon>Hexapoda</taxon>
        <taxon>Insecta</taxon>
        <taxon>Pterygota</taxon>
        <taxon>Neoptera</taxon>
        <taxon>Endopterygota</taxon>
        <taxon>Hymenoptera</taxon>
        <taxon>Apocrita</taxon>
        <taxon>Ichneumonoidea</taxon>
        <taxon>Braconidae</taxon>
        <taxon>Euphorinae</taxon>
        <taxon>Microctonus</taxon>
    </lineage>
</organism>
<evidence type="ECO:0000313" key="1">
    <source>
        <dbReference type="EMBL" id="KAK0158034.1"/>
    </source>
</evidence>
<gene>
    <name evidence="1" type="ORF">PV327_011240</name>
</gene>
<reference evidence="1" key="2">
    <citation type="submission" date="2023-03" db="EMBL/GenBank/DDBJ databases">
        <authorList>
            <person name="Inwood S.N."/>
            <person name="Skelly J.G."/>
            <person name="Guhlin J."/>
            <person name="Harrop T.W.R."/>
            <person name="Goldson S.G."/>
            <person name="Dearden P.K."/>
        </authorList>
    </citation>
    <scope>NUCLEOTIDE SEQUENCE</scope>
    <source>
        <strain evidence="1">Lincoln</strain>
        <tissue evidence="1">Whole body</tissue>
    </source>
</reference>
<protein>
    <submittedName>
        <fullName evidence="1">Uncharacterized protein</fullName>
    </submittedName>
</protein>
<dbReference type="EMBL" id="JAQQBR010002054">
    <property type="protein sequence ID" value="KAK0158034.1"/>
    <property type="molecule type" value="Genomic_DNA"/>
</dbReference>